<keyword evidence="1" id="KW-1133">Transmembrane helix</keyword>
<dbReference type="Proteomes" id="UP000631114">
    <property type="component" value="Unassembled WGS sequence"/>
</dbReference>
<dbReference type="EMBL" id="JADFTS010000004">
    <property type="protein sequence ID" value="KAF9610288.1"/>
    <property type="molecule type" value="Genomic_DNA"/>
</dbReference>
<keyword evidence="1" id="KW-0812">Transmembrane</keyword>
<name>A0A835I6S8_9MAGN</name>
<gene>
    <name evidence="2" type="ORF">IFM89_021849</name>
</gene>
<protein>
    <submittedName>
        <fullName evidence="2">Uncharacterized protein</fullName>
    </submittedName>
</protein>
<evidence type="ECO:0000313" key="2">
    <source>
        <dbReference type="EMBL" id="KAF9610288.1"/>
    </source>
</evidence>
<comment type="caution">
    <text evidence="2">The sequence shown here is derived from an EMBL/GenBank/DDBJ whole genome shotgun (WGS) entry which is preliminary data.</text>
</comment>
<keyword evidence="1" id="KW-0472">Membrane</keyword>
<sequence length="569" mass="61890">DLEFIPNESEEDKLHRLHLQMESMWKINRFPDEINLDSINDKEQKLWEKSLIVVDIDSIGGSDAGNSFSRVQVMYPIRRIGGWIRAASFKFGIGVQSRKVLEWDPKAEKLKISVPMEFKMQAYNRKGKQIFVAELSFETGSGFSDEIRVEKLMLAIGDGNAVIPDMVCNSANNSVTFSEALTNASLPSGNDVSSDMACNSVIFSEASTNASLPSGNAVFSNMACNSADNSVTFLKLQPMLACHLAMLFLLIWHAILRTILLPFLRFQSMLACHLAMWLFLIWHTFLRTSGFLSDASSSFGGFPPALPLVSCLEHEGLVDLVLKSVDSASTGSCPSKLTGDNNLDMELGLDLGPKALSDSLIFSNMDMDSDNIEESEKPIEHGKSVLHVAPKEDNKGFLGSSFVVPGSDADHTAESGDLSATDHEDERGVFGEGGYGFSCCGTYSGSCYKDHFLKEDSYGFILVSSLGSSLNPAFANVGAACVLCRSAAGNIIQATFKACSPLQAEFPVAELTCKLLKLNSPEGAVIQGDNSTVVAAMKEVLTSVDWKCTPILKVFEMVLPPLIFHFAVK</sequence>
<organism evidence="2 3">
    <name type="scientific">Coptis chinensis</name>
    <dbReference type="NCBI Taxonomy" id="261450"/>
    <lineage>
        <taxon>Eukaryota</taxon>
        <taxon>Viridiplantae</taxon>
        <taxon>Streptophyta</taxon>
        <taxon>Embryophyta</taxon>
        <taxon>Tracheophyta</taxon>
        <taxon>Spermatophyta</taxon>
        <taxon>Magnoliopsida</taxon>
        <taxon>Ranunculales</taxon>
        <taxon>Ranunculaceae</taxon>
        <taxon>Coptidoideae</taxon>
        <taxon>Coptis</taxon>
    </lineage>
</organism>
<feature type="transmembrane region" description="Helical" evidence="1">
    <location>
        <begin position="268"/>
        <end position="286"/>
    </location>
</feature>
<dbReference type="AlphaFoldDB" id="A0A835I6S8"/>
<keyword evidence="3" id="KW-1185">Reference proteome</keyword>
<evidence type="ECO:0000256" key="1">
    <source>
        <dbReference type="SAM" id="Phobius"/>
    </source>
</evidence>
<feature type="transmembrane region" description="Helical" evidence="1">
    <location>
        <begin position="236"/>
        <end position="256"/>
    </location>
</feature>
<evidence type="ECO:0000313" key="3">
    <source>
        <dbReference type="Proteomes" id="UP000631114"/>
    </source>
</evidence>
<feature type="non-terminal residue" evidence="2">
    <location>
        <position position="1"/>
    </location>
</feature>
<reference evidence="2 3" key="1">
    <citation type="submission" date="2020-10" db="EMBL/GenBank/DDBJ databases">
        <title>The Coptis chinensis genome and diversification of protoberbering-type alkaloids.</title>
        <authorList>
            <person name="Wang B."/>
            <person name="Shu S."/>
            <person name="Song C."/>
            <person name="Liu Y."/>
        </authorList>
    </citation>
    <scope>NUCLEOTIDE SEQUENCE [LARGE SCALE GENOMIC DNA]</scope>
    <source>
        <strain evidence="2">HL-2020</strain>
        <tissue evidence="2">Leaf</tissue>
    </source>
</reference>
<accession>A0A835I6S8</accession>
<proteinExistence type="predicted"/>